<gene>
    <name evidence="3" type="primary">LOC100898705</name>
</gene>
<protein>
    <submittedName>
        <fullName evidence="3">Uncharacterized protein LOC100898705</fullName>
    </submittedName>
</protein>
<feature type="transmembrane region" description="Helical" evidence="1">
    <location>
        <begin position="6"/>
        <end position="27"/>
    </location>
</feature>
<keyword evidence="1" id="KW-1133">Transmembrane helix</keyword>
<accession>A0AAJ6QUP2</accession>
<evidence type="ECO:0000313" key="2">
    <source>
        <dbReference type="Proteomes" id="UP000694867"/>
    </source>
</evidence>
<keyword evidence="1" id="KW-0472">Membrane</keyword>
<sequence>MLQFPPFVLVGAVAITFFIAISVLILLSRYLADEAEQDDTKRLWNDIVDCLTVPMDDPDTPGVRIVVEPPSPEITRSFSWEHSYNHGSFYASIGERSTLGAVLNNFTPDFPVY</sequence>
<dbReference type="KEGG" id="goe:100898705"/>
<organism evidence="2 3">
    <name type="scientific">Galendromus occidentalis</name>
    <name type="common">western predatory mite</name>
    <dbReference type="NCBI Taxonomy" id="34638"/>
    <lineage>
        <taxon>Eukaryota</taxon>
        <taxon>Metazoa</taxon>
        <taxon>Ecdysozoa</taxon>
        <taxon>Arthropoda</taxon>
        <taxon>Chelicerata</taxon>
        <taxon>Arachnida</taxon>
        <taxon>Acari</taxon>
        <taxon>Parasitiformes</taxon>
        <taxon>Mesostigmata</taxon>
        <taxon>Gamasina</taxon>
        <taxon>Phytoseioidea</taxon>
        <taxon>Phytoseiidae</taxon>
        <taxon>Typhlodrominae</taxon>
        <taxon>Galendromus</taxon>
    </lineage>
</organism>
<evidence type="ECO:0000313" key="3">
    <source>
        <dbReference type="RefSeq" id="XP_003744496.1"/>
    </source>
</evidence>
<keyword evidence="1" id="KW-0812">Transmembrane</keyword>
<proteinExistence type="predicted"/>
<dbReference type="RefSeq" id="XP_003744496.1">
    <property type="nucleotide sequence ID" value="XM_003744448.2"/>
</dbReference>
<name>A0AAJ6QUP2_9ACAR</name>
<evidence type="ECO:0000256" key="1">
    <source>
        <dbReference type="SAM" id="Phobius"/>
    </source>
</evidence>
<dbReference type="AlphaFoldDB" id="A0AAJ6QUP2"/>
<keyword evidence="2" id="KW-1185">Reference proteome</keyword>
<dbReference type="Proteomes" id="UP000694867">
    <property type="component" value="Unplaced"/>
</dbReference>
<dbReference type="GeneID" id="100898705"/>
<reference evidence="3" key="1">
    <citation type="submission" date="2025-08" db="UniProtKB">
        <authorList>
            <consortium name="RefSeq"/>
        </authorList>
    </citation>
    <scope>IDENTIFICATION</scope>
</reference>